<dbReference type="Proteomes" id="UP000271162">
    <property type="component" value="Unassembled WGS sequence"/>
</dbReference>
<dbReference type="AlphaFoldDB" id="A0A0N4YRU0"/>
<dbReference type="InterPro" id="IPR024571">
    <property type="entry name" value="ERAP1-like_C_dom"/>
</dbReference>
<reference evidence="4" key="1">
    <citation type="submission" date="2017-02" db="UniProtKB">
        <authorList>
            <consortium name="WormBaseParasite"/>
        </authorList>
    </citation>
    <scope>IDENTIFICATION</scope>
</reference>
<keyword evidence="3" id="KW-1185">Reference proteome</keyword>
<dbReference type="EMBL" id="UYSL01024660">
    <property type="protein sequence ID" value="VDL83699.1"/>
    <property type="molecule type" value="Genomic_DNA"/>
</dbReference>
<name>A0A0N4YRU0_NIPBR</name>
<dbReference type="Pfam" id="PF11838">
    <property type="entry name" value="ERAP1_C"/>
    <property type="match status" value="1"/>
</dbReference>
<dbReference type="Gene3D" id="1.25.50.20">
    <property type="match status" value="1"/>
</dbReference>
<gene>
    <name evidence="2" type="ORF">NBR_LOCUS19963</name>
</gene>
<evidence type="ECO:0000313" key="4">
    <source>
        <dbReference type="WBParaSite" id="NBR_0001996201-mRNA-1"/>
    </source>
</evidence>
<evidence type="ECO:0000259" key="1">
    <source>
        <dbReference type="Pfam" id="PF11838"/>
    </source>
</evidence>
<accession>A0A0N4YRU0</accession>
<reference evidence="2 3" key="2">
    <citation type="submission" date="2018-11" db="EMBL/GenBank/DDBJ databases">
        <authorList>
            <consortium name="Pathogen Informatics"/>
        </authorList>
    </citation>
    <scope>NUCLEOTIDE SEQUENCE [LARGE SCALE GENOMIC DNA]</scope>
</reference>
<feature type="domain" description="ERAP1-like C-terminal" evidence="1">
    <location>
        <begin position="44"/>
        <end position="187"/>
    </location>
</feature>
<evidence type="ECO:0000313" key="3">
    <source>
        <dbReference type="Proteomes" id="UP000271162"/>
    </source>
</evidence>
<organism evidence="4">
    <name type="scientific">Nippostrongylus brasiliensis</name>
    <name type="common">Rat hookworm</name>
    <dbReference type="NCBI Taxonomy" id="27835"/>
    <lineage>
        <taxon>Eukaryota</taxon>
        <taxon>Metazoa</taxon>
        <taxon>Ecdysozoa</taxon>
        <taxon>Nematoda</taxon>
        <taxon>Chromadorea</taxon>
        <taxon>Rhabditida</taxon>
        <taxon>Rhabditina</taxon>
        <taxon>Rhabditomorpha</taxon>
        <taxon>Strongyloidea</taxon>
        <taxon>Heligmosomidae</taxon>
        <taxon>Nippostrongylus</taxon>
    </lineage>
</organism>
<evidence type="ECO:0000313" key="2">
    <source>
        <dbReference type="EMBL" id="VDL83699.1"/>
    </source>
</evidence>
<sequence>MIRTRDLYPGVEKNRAAVPYYRHIPTRVQATGLSPLSPFRPWEFVIMVLEPLFEHFRQKPVSNEEVKIHEDDLRGTVFTRVCLNGYPPCISYTLGLLKTLQLSCASAMLSNRSCNVIPPYLRQPIYATAVMYGDDDVFEFMHSKWEMEVYMTEKERIWIALGASKKKEHIHRIFNNIFFSKIPMDLRPMCAGYVRYLFHCWFSYKSFTHSSSKQC</sequence>
<dbReference type="STRING" id="27835.A0A0N4YRU0"/>
<protein>
    <submittedName>
        <fullName evidence="4">ERAP1_C domain-containing protein</fullName>
    </submittedName>
</protein>
<dbReference type="WBParaSite" id="NBR_0001996201-mRNA-1">
    <property type="protein sequence ID" value="NBR_0001996201-mRNA-1"/>
    <property type="gene ID" value="NBR_0001996201"/>
</dbReference>
<proteinExistence type="predicted"/>